<keyword evidence="5" id="KW-1185">Reference proteome</keyword>
<keyword evidence="3" id="KW-1133">Transmembrane helix</keyword>
<sequence length="640" mass="73336">MSNSNKGSRPESERHDLNNLYDKIRTNDSLEPPHNSKDTHKNSPFSSTSSLGHPSEGYTNSEDSWSLVSQDDDEINFNDIVSTDGSAEGDYYEGNQNEGEGNQDGPTPNHFHLQDGSKSLEATFANLDEQLDKTEADIKEQMQVSINSRISRLSVSTLEDMRGNAVGDTEGSTYSIPKIVAPTTAAIQQSALHESFENLPDVSQMSQSTRLEDTEVGIVKSEKMANDVTIESIKVDLSETSKSESDTETAGHDEYGKKLPKSTSGVPPVNINAPLLEPSFFLSWFLKTFAIITVIISVIGALKYKMRNNLILSIKNKAISPDLIPQDSEYQILYEDICYETERKLLFDLSYCCALNDDSASCFSKFHSDVEQNKDFCQFSIPEIDVMANAMCLQTKSTVHNGEQKEIHFDGLDLLNKFAEEKFKQAREGFNWLKPKLEILGKYSVEQAESRYHDWLKPRLQELKEESAFQYKKLKEESVNQYKELKDEVEKNAESGYIWLKPKLAKLQEESKVQSDAYLKWFNRKIAQLEKDSKRAHEDLVNFAKERRLLRKEWSREMYAKNAPKLRELHERSSKAFKEHTEQLKEQMNVLNEMLQKSQVEYRSKAKKNYFSSLKDCKKSLKYLKKRADAFKRDLEQQLH</sequence>
<reference evidence="4" key="1">
    <citation type="submission" date="2023-04" db="EMBL/GenBank/DDBJ databases">
        <title>Ambrosiozyma monospora NBRC 1965.</title>
        <authorList>
            <person name="Ichikawa N."/>
            <person name="Sato H."/>
            <person name="Tonouchi N."/>
        </authorList>
    </citation>
    <scope>NUCLEOTIDE SEQUENCE</scope>
    <source>
        <strain evidence="4">NBRC 1965</strain>
    </source>
</reference>
<feature type="compositionally biased region" description="Basic and acidic residues" evidence="2">
    <location>
        <begin position="238"/>
        <end position="257"/>
    </location>
</feature>
<name>A0A9W7DL12_AMBMO</name>
<dbReference type="EMBL" id="BSXU01002671">
    <property type="protein sequence ID" value="GMG39062.1"/>
    <property type="molecule type" value="Genomic_DNA"/>
</dbReference>
<protein>
    <submittedName>
        <fullName evidence="4">Unnamed protein product</fullName>
    </submittedName>
</protein>
<feature type="compositionally biased region" description="Basic and acidic residues" evidence="2">
    <location>
        <begin position="8"/>
        <end position="28"/>
    </location>
</feature>
<accession>A0A9W7DL12</accession>
<keyword evidence="3" id="KW-0472">Membrane</keyword>
<feature type="coiled-coil region" evidence="1">
    <location>
        <begin position="117"/>
        <end position="144"/>
    </location>
</feature>
<feature type="compositionally biased region" description="Polar residues" evidence="2">
    <location>
        <begin position="42"/>
        <end position="69"/>
    </location>
</feature>
<evidence type="ECO:0000256" key="1">
    <source>
        <dbReference type="SAM" id="Coils"/>
    </source>
</evidence>
<feature type="region of interest" description="Disordered" evidence="2">
    <location>
        <begin position="1"/>
        <end position="114"/>
    </location>
</feature>
<gene>
    <name evidence="4" type="ORF">Amon01_000507200</name>
</gene>
<evidence type="ECO:0000313" key="5">
    <source>
        <dbReference type="Proteomes" id="UP001165063"/>
    </source>
</evidence>
<feature type="region of interest" description="Disordered" evidence="2">
    <location>
        <begin position="238"/>
        <end position="263"/>
    </location>
</feature>
<comment type="caution">
    <text evidence="4">The sequence shown here is derived from an EMBL/GenBank/DDBJ whole genome shotgun (WGS) entry which is preliminary data.</text>
</comment>
<dbReference type="Proteomes" id="UP001165063">
    <property type="component" value="Unassembled WGS sequence"/>
</dbReference>
<dbReference type="AlphaFoldDB" id="A0A9W7DL12"/>
<keyword evidence="1" id="KW-0175">Coiled coil</keyword>
<organism evidence="4 5">
    <name type="scientific">Ambrosiozyma monospora</name>
    <name type="common">Yeast</name>
    <name type="synonym">Endomycopsis monosporus</name>
    <dbReference type="NCBI Taxonomy" id="43982"/>
    <lineage>
        <taxon>Eukaryota</taxon>
        <taxon>Fungi</taxon>
        <taxon>Dikarya</taxon>
        <taxon>Ascomycota</taxon>
        <taxon>Saccharomycotina</taxon>
        <taxon>Pichiomycetes</taxon>
        <taxon>Pichiales</taxon>
        <taxon>Pichiaceae</taxon>
        <taxon>Ambrosiozyma</taxon>
    </lineage>
</organism>
<evidence type="ECO:0000256" key="2">
    <source>
        <dbReference type="SAM" id="MobiDB-lite"/>
    </source>
</evidence>
<feature type="compositionally biased region" description="Low complexity" evidence="2">
    <location>
        <begin position="88"/>
        <end position="105"/>
    </location>
</feature>
<evidence type="ECO:0000313" key="4">
    <source>
        <dbReference type="EMBL" id="GMG39062.1"/>
    </source>
</evidence>
<evidence type="ECO:0000256" key="3">
    <source>
        <dbReference type="SAM" id="Phobius"/>
    </source>
</evidence>
<proteinExistence type="predicted"/>
<feature type="transmembrane region" description="Helical" evidence="3">
    <location>
        <begin position="281"/>
        <end position="302"/>
    </location>
</feature>
<keyword evidence="3" id="KW-0812">Transmembrane</keyword>